<dbReference type="Pfam" id="PF14358">
    <property type="entry name" value="DUF4405"/>
    <property type="match status" value="1"/>
</dbReference>
<feature type="domain" description="Flavinylation-associated cytochrome" evidence="2">
    <location>
        <begin position="70"/>
        <end position="128"/>
    </location>
</feature>
<keyword evidence="4" id="KW-1185">Reference proteome</keyword>
<keyword evidence="1" id="KW-0812">Transmembrane</keyword>
<name>A0A9D5LWL9_9FIRM</name>
<accession>A0A9D5LWL9</accession>
<feature type="transmembrane region" description="Helical" evidence="1">
    <location>
        <begin position="193"/>
        <end position="214"/>
    </location>
</feature>
<comment type="caution">
    <text evidence="3">The sequence shown here is derived from an EMBL/GenBank/DDBJ whole genome shotgun (WGS) entry which is preliminary data.</text>
</comment>
<feature type="transmembrane region" description="Helical" evidence="1">
    <location>
        <begin position="114"/>
        <end position="136"/>
    </location>
</feature>
<proteinExistence type="predicted"/>
<keyword evidence="1" id="KW-0472">Membrane</keyword>
<evidence type="ECO:0000259" key="2">
    <source>
        <dbReference type="Pfam" id="PF14358"/>
    </source>
</evidence>
<keyword evidence="1" id="KW-1133">Transmembrane helix</keyword>
<evidence type="ECO:0000313" key="3">
    <source>
        <dbReference type="EMBL" id="MBE5039063.1"/>
    </source>
</evidence>
<dbReference type="Proteomes" id="UP000806542">
    <property type="component" value="Unassembled WGS sequence"/>
</dbReference>
<dbReference type="RefSeq" id="WP_226391613.1">
    <property type="nucleotide sequence ID" value="NZ_JADCKB010000001.1"/>
</dbReference>
<feature type="transmembrane region" description="Helical" evidence="1">
    <location>
        <begin position="33"/>
        <end position="53"/>
    </location>
</feature>
<reference evidence="3" key="1">
    <citation type="submission" date="2020-10" db="EMBL/GenBank/DDBJ databases">
        <title>ChiBAC.</title>
        <authorList>
            <person name="Zenner C."/>
            <person name="Hitch T.C.A."/>
            <person name="Clavel T."/>
        </authorList>
    </citation>
    <scope>NUCLEOTIDE SEQUENCE</scope>
    <source>
        <strain evidence="3">DSM 107454</strain>
    </source>
</reference>
<organism evidence="3 4">
    <name type="scientific">Ructibacterium gallinarum</name>
    <dbReference type="NCBI Taxonomy" id="2779355"/>
    <lineage>
        <taxon>Bacteria</taxon>
        <taxon>Bacillati</taxon>
        <taxon>Bacillota</taxon>
        <taxon>Clostridia</taxon>
        <taxon>Eubacteriales</taxon>
        <taxon>Oscillospiraceae</taxon>
        <taxon>Ructibacterium</taxon>
    </lineage>
</organism>
<feature type="transmembrane region" description="Helical" evidence="1">
    <location>
        <begin position="7"/>
        <end position="27"/>
    </location>
</feature>
<dbReference type="AlphaFoldDB" id="A0A9D5LWL9"/>
<sequence>MKQRARRVIDIFMTIALMLLMGYQFWGETAHEWFGAAMFILYFLHHILNRNWYKTLFKGRMSAVRVFSLITDTALFLIMLMQIYSSIVISRHVFAFLPINGGMAFARKLHILSAYWGFILMGFHIGQHISVILSVIRKKRNIKAVSNIRCTALNICTAAASMYGIYALIKRDFLQYMFLKSEFVFLDYAEPKLYFYLDVIAIAVLCMFSAHWILKVVKSRKTK</sequence>
<evidence type="ECO:0000313" key="4">
    <source>
        <dbReference type="Proteomes" id="UP000806542"/>
    </source>
</evidence>
<protein>
    <submittedName>
        <fullName evidence="3">DUF4405 domain-containing protein</fullName>
    </submittedName>
</protein>
<evidence type="ECO:0000256" key="1">
    <source>
        <dbReference type="SAM" id="Phobius"/>
    </source>
</evidence>
<feature type="transmembrane region" description="Helical" evidence="1">
    <location>
        <begin position="74"/>
        <end position="94"/>
    </location>
</feature>
<feature type="transmembrane region" description="Helical" evidence="1">
    <location>
        <begin position="148"/>
        <end position="169"/>
    </location>
</feature>
<dbReference type="EMBL" id="JADCKB010000001">
    <property type="protein sequence ID" value="MBE5039063.1"/>
    <property type="molecule type" value="Genomic_DNA"/>
</dbReference>
<gene>
    <name evidence="3" type="ORF">INF28_01085</name>
</gene>
<dbReference type="InterPro" id="IPR025517">
    <property type="entry name" value="DUF4405"/>
</dbReference>